<reference evidence="3 4" key="1">
    <citation type="journal article" date="2015" name="Nature">
        <title>rRNA introns, odd ribosomes, and small enigmatic genomes across a large radiation of phyla.</title>
        <authorList>
            <person name="Brown C.T."/>
            <person name="Hug L.A."/>
            <person name="Thomas B.C."/>
            <person name="Sharon I."/>
            <person name="Castelle C.J."/>
            <person name="Singh A."/>
            <person name="Wilkins M.J."/>
            <person name="Williams K.H."/>
            <person name="Banfield J.F."/>
        </authorList>
    </citation>
    <scope>NUCLEOTIDE SEQUENCE [LARGE SCALE GENOMIC DNA]</scope>
</reference>
<dbReference type="Pfam" id="PF13439">
    <property type="entry name" value="Glyco_transf_4"/>
    <property type="match status" value="1"/>
</dbReference>
<proteinExistence type="predicted"/>
<dbReference type="Gene3D" id="3.40.50.2000">
    <property type="entry name" value="Glycogen Phosphorylase B"/>
    <property type="match status" value="2"/>
</dbReference>
<dbReference type="InterPro" id="IPR028098">
    <property type="entry name" value="Glyco_trans_4-like_N"/>
</dbReference>
<dbReference type="Proteomes" id="UP000034616">
    <property type="component" value="Unassembled WGS sequence"/>
</dbReference>
<comment type="caution">
    <text evidence="3">The sequence shown here is derived from an EMBL/GenBank/DDBJ whole genome shotgun (WGS) entry which is preliminary data.</text>
</comment>
<keyword evidence="3" id="KW-0328">Glycosyltransferase</keyword>
<evidence type="ECO:0000313" key="4">
    <source>
        <dbReference type="Proteomes" id="UP000034616"/>
    </source>
</evidence>
<evidence type="ECO:0000313" key="3">
    <source>
        <dbReference type="EMBL" id="KKR85881.1"/>
    </source>
</evidence>
<gene>
    <name evidence="3" type="ORF">UU35_C0026G0003</name>
</gene>
<organism evidence="3 4">
    <name type="scientific">Candidatus Uhrbacteria bacterium GW2011_GWC2_41_11</name>
    <dbReference type="NCBI Taxonomy" id="1618985"/>
    <lineage>
        <taxon>Bacteria</taxon>
        <taxon>Candidatus Uhriibacteriota</taxon>
    </lineage>
</organism>
<feature type="non-terminal residue" evidence="3">
    <location>
        <position position="321"/>
    </location>
</feature>
<dbReference type="CDD" id="cd03801">
    <property type="entry name" value="GT4_PimA-like"/>
    <property type="match status" value="1"/>
</dbReference>
<protein>
    <submittedName>
        <fullName evidence="3">Phosphatidylinositol alpha-1,6-mannosyltransferase</fullName>
    </submittedName>
</protein>
<evidence type="ECO:0000259" key="2">
    <source>
        <dbReference type="Pfam" id="PF13439"/>
    </source>
</evidence>
<dbReference type="SUPFAM" id="SSF53756">
    <property type="entry name" value="UDP-Glycosyltransferase/glycogen phosphorylase"/>
    <property type="match status" value="1"/>
</dbReference>
<dbReference type="Pfam" id="PF00534">
    <property type="entry name" value="Glycos_transf_1"/>
    <property type="match status" value="1"/>
</dbReference>
<sequence>MNDKPQSSKKISLLITNDFPPIVSGISTVFYQIWKRLPPDRIMILAPEVPGCNEFDKRESFHIIRKRIPTGESGKTKLVKMIFNIFYALCYAKKYNIGKLHCGQILSVGPAGLICKKLFGIKYSVYVYGSETLRFGNSRMMSWLMKKVIEEAEELVPNSEFTMHEYKRWGISRDKMVTLVPGVDTVFFHPEGKSRYLVEKYRLQDKLVIMTVGRLDERKGHDMVIRAMAHVIKQFPNVVYMIVGKGREEQRLKNLADNLKLHDLVVFTGFVTDESLPDYYNLCDVFVLSNRETESHDQLKGDYEGFGVVFLEASACGKPVI</sequence>
<dbReference type="PANTHER" id="PTHR45947:SF3">
    <property type="entry name" value="SULFOQUINOVOSYL TRANSFERASE SQD2"/>
    <property type="match status" value="1"/>
</dbReference>
<name>A0A0G0UEQ9_9BACT</name>
<accession>A0A0G0UEQ9</accession>
<dbReference type="InterPro" id="IPR001296">
    <property type="entry name" value="Glyco_trans_1"/>
</dbReference>
<dbReference type="EMBL" id="LCAH01000026">
    <property type="protein sequence ID" value="KKR85881.1"/>
    <property type="molecule type" value="Genomic_DNA"/>
</dbReference>
<evidence type="ECO:0000259" key="1">
    <source>
        <dbReference type="Pfam" id="PF00534"/>
    </source>
</evidence>
<dbReference type="GO" id="GO:0016757">
    <property type="term" value="F:glycosyltransferase activity"/>
    <property type="evidence" value="ECO:0007669"/>
    <property type="project" value="UniProtKB-KW"/>
</dbReference>
<feature type="domain" description="Glycosyl transferase family 1" evidence="1">
    <location>
        <begin position="204"/>
        <end position="321"/>
    </location>
</feature>
<dbReference type="InterPro" id="IPR050194">
    <property type="entry name" value="Glycosyltransferase_grp1"/>
</dbReference>
<dbReference type="AlphaFoldDB" id="A0A0G0UEQ9"/>
<feature type="domain" description="Glycosyltransferase subfamily 4-like N-terminal" evidence="2">
    <location>
        <begin position="24"/>
        <end position="185"/>
    </location>
</feature>
<keyword evidence="3" id="KW-0808">Transferase</keyword>
<dbReference type="PANTHER" id="PTHR45947">
    <property type="entry name" value="SULFOQUINOVOSYL TRANSFERASE SQD2"/>
    <property type="match status" value="1"/>
</dbReference>